<dbReference type="EMBL" id="KN403853">
    <property type="protein sequence ID" value="KHG15472.1"/>
    <property type="molecule type" value="Genomic_DNA"/>
</dbReference>
<keyword evidence="2" id="KW-1185">Reference proteome</keyword>
<protein>
    <submittedName>
        <fullName evidence="1">Uncharacterized protein</fullName>
    </submittedName>
</protein>
<proteinExistence type="predicted"/>
<dbReference type="Proteomes" id="UP000032142">
    <property type="component" value="Unassembled WGS sequence"/>
</dbReference>
<dbReference type="AlphaFoldDB" id="A0A0B0NS31"/>
<evidence type="ECO:0000313" key="1">
    <source>
        <dbReference type="EMBL" id="KHG15472.1"/>
    </source>
</evidence>
<gene>
    <name evidence="1" type="ORF">F383_02853</name>
</gene>
<sequence length="54" mass="6622">MVQYEKEMTWLRKRLVRGDIGTYRTYSSIRLRKSSDMVFDHVLRNAKGLWLIRF</sequence>
<evidence type="ECO:0000313" key="2">
    <source>
        <dbReference type="Proteomes" id="UP000032142"/>
    </source>
</evidence>
<accession>A0A0B0NS31</accession>
<organism evidence="1 2">
    <name type="scientific">Gossypium arboreum</name>
    <name type="common">Tree cotton</name>
    <name type="synonym">Gossypium nanking</name>
    <dbReference type="NCBI Taxonomy" id="29729"/>
    <lineage>
        <taxon>Eukaryota</taxon>
        <taxon>Viridiplantae</taxon>
        <taxon>Streptophyta</taxon>
        <taxon>Embryophyta</taxon>
        <taxon>Tracheophyta</taxon>
        <taxon>Spermatophyta</taxon>
        <taxon>Magnoliopsida</taxon>
        <taxon>eudicotyledons</taxon>
        <taxon>Gunneridae</taxon>
        <taxon>Pentapetalae</taxon>
        <taxon>rosids</taxon>
        <taxon>malvids</taxon>
        <taxon>Malvales</taxon>
        <taxon>Malvaceae</taxon>
        <taxon>Malvoideae</taxon>
        <taxon>Gossypium</taxon>
    </lineage>
</organism>
<reference evidence="2" key="1">
    <citation type="submission" date="2014-09" db="EMBL/GenBank/DDBJ databases">
        <authorList>
            <person name="Mudge J."/>
            <person name="Ramaraj T."/>
            <person name="Lindquist I.E."/>
            <person name="Bharti A.K."/>
            <person name="Sundararajan A."/>
            <person name="Cameron C.T."/>
            <person name="Woodward J.E."/>
            <person name="May G.D."/>
            <person name="Brubaker C."/>
            <person name="Broadhvest J."/>
            <person name="Wilkins T.A."/>
        </authorList>
    </citation>
    <scope>NUCLEOTIDE SEQUENCE</scope>
    <source>
        <strain evidence="2">cv. AKA8401</strain>
    </source>
</reference>
<name>A0A0B0NS31_GOSAR</name>